<reference evidence="2 3" key="1">
    <citation type="submission" date="2023-05" db="EMBL/GenBank/DDBJ databases">
        <title>Gordonibacter KGMB12511T sp. nov., isolated from faeces of healthy Korean.</title>
        <authorList>
            <person name="Kim H.S."/>
            <person name="Kim J.-S."/>
            <person name="Suh M.K."/>
            <person name="Eom M.K."/>
            <person name="Do H.E."/>
            <person name="Lee J.-S."/>
        </authorList>
    </citation>
    <scope>NUCLEOTIDE SEQUENCE [LARGE SCALE GENOMIC DNA]</scope>
    <source>
        <strain evidence="2 3">KGMB12511</strain>
    </source>
</reference>
<keyword evidence="1" id="KW-0812">Transmembrane</keyword>
<feature type="transmembrane region" description="Helical" evidence="1">
    <location>
        <begin position="290"/>
        <end position="310"/>
    </location>
</feature>
<keyword evidence="3" id="KW-1185">Reference proteome</keyword>
<feature type="transmembrane region" description="Helical" evidence="1">
    <location>
        <begin position="250"/>
        <end position="270"/>
    </location>
</feature>
<gene>
    <name evidence="2" type="ORF">QNJ86_10855</name>
</gene>
<dbReference type="RefSeq" id="WP_283832648.1">
    <property type="nucleotide sequence ID" value="NZ_JASJEU010000022.1"/>
</dbReference>
<evidence type="ECO:0000256" key="1">
    <source>
        <dbReference type="SAM" id="Phobius"/>
    </source>
</evidence>
<accession>A0ABT7DRZ0</accession>
<feature type="transmembrane region" description="Helical" evidence="1">
    <location>
        <begin position="219"/>
        <end position="243"/>
    </location>
</feature>
<proteinExistence type="predicted"/>
<organism evidence="2 3">
    <name type="scientific">Gordonibacter faecis</name>
    <dbReference type="NCBI Taxonomy" id="3047475"/>
    <lineage>
        <taxon>Bacteria</taxon>
        <taxon>Bacillati</taxon>
        <taxon>Actinomycetota</taxon>
        <taxon>Coriobacteriia</taxon>
        <taxon>Eggerthellales</taxon>
        <taxon>Eggerthellaceae</taxon>
        <taxon>Gordonibacter</taxon>
    </lineage>
</organism>
<evidence type="ECO:0000313" key="2">
    <source>
        <dbReference type="EMBL" id="MDJ1651301.1"/>
    </source>
</evidence>
<sequence length="322" mass="33289">MRTEGTLRAARRPKRFGKLAVFGSLVRHDLVAGSVPDRILYGVALMCFVVVCALFLSGFENAQRMVEAGMATSAAPPVATPAEACALPEHFSLFDVLVFASAGAPPHDATSGLPYSPPFTWLVMQALIAALVGHYPANDLITRGPQVLTRVGGTGTWWLAKCTWIAATVAAFYLLGLAVFIVFAAAQGNVSGPASSMLSALLNGFSLEAASGMSNGSALAAALVAALVLSIALSLAQVTLSLIVGPLASFVALMAFDVASAYFAFPALFASSAILCRSSLATIGGTSPSVVFAISALIAVVSLIAGALILRRRDLLTRKESR</sequence>
<dbReference type="Proteomes" id="UP001232750">
    <property type="component" value="Unassembled WGS sequence"/>
</dbReference>
<protein>
    <recommendedName>
        <fullName evidence="4">ABC transporter permease</fullName>
    </recommendedName>
</protein>
<feature type="transmembrane region" description="Helical" evidence="1">
    <location>
        <begin position="39"/>
        <end position="59"/>
    </location>
</feature>
<feature type="transmembrane region" description="Helical" evidence="1">
    <location>
        <begin position="157"/>
        <end position="183"/>
    </location>
</feature>
<dbReference type="EMBL" id="JASJEU010000022">
    <property type="protein sequence ID" value="MDJ1651301.1"/>
    <property type="molecule type" value="Genomic_DNA"/>
</dbReference>
<comment type="caution">
    <text evidence="2">The sequence shown here is derived from an EMBL/GenBank/DDBJ whole genome shotgun (WGS) entry which is preliminary data.</text>
</comment>
<evidence type="ECO:0000313" key="3">
    <source>
        <dbReference type="Proteomes" id="UP001232750"/>
    </source>
</evidence>
<evidence type="ECO:0008006" key="4">
    <source>
        <dbReference type="Google" id="ProtNLM"/>
    </source>
</evidence>
<name>A0ABT7DRZ0_9ACTN</name>
<keyword evidence="1" id="KW-1133">Transmembrane helix</keyword>
<keyword evidence="1" id="KW-0472">Membrane</keyword>